<organism evidence="1">
    <name type="scientific">Amphimedon queenslandica</name>
    <name type="common">Sponge</name>
    <dbReference type="NCBI Taxonomy" id="400682"/>
    <lineage>
        <taxon>Eukaryota</taxon>
        <taxon>Metazoa</taxon>
        <taxon>Porifera</taxon>
        <taxon>Demospongiae</taxon>
        <taxon>Heteroscleromorpha</taxon>
        <taxon>Haplosclerida</taxon>
        <taxon>Niphatidae</taxon>
        <taxon>Amphimedon</taxon>
    </lineage>
</organism>
<accession>A0A1X7TQS5</accession>
<dbReference type="InterPro" id="IPR036056">
    <property type="entry name" value="Fibrinogen-like_C"/>
</dbReference>
<dbReference type="InParanoid" id="A0A1X7TQS5"/>
<dbReference type="NCBIfam" id="NF040941">
    <property type="entry name" value="GGGWT_bact"/>
    <property type="match status" value="1"/>
</dbReference>
<sequence>MGYEIVSEVNSNVTQALPNFTEWADGIAQNIFQLLLQSYPNFTEQSEQIQYTTKDSAQKLIDIVNTLSNLQDTSTSTAGVVDELLLIAQELLALHNESTPLPTSCQELKSQYPSSLSGYYVLATDNETYTAYCNMEEQCGSGGGWTRLAYLDMTDATVNYPSGFRLYQSGGVRACGRANSGCASVIFPSQNLSYSQICGKVKGYQYGSTGAVGPKKISW</sequence>
<dbReference type="InterPro" id="IPR014716">
    <property type="entry name" value="Fibrinogen_a/b/g_C_1"/>
</dbReference>
<evidence type="ECO:0008006" key="2">
    <source>
        <dbReference type="Google" id="ProtNLM"/>
    </source>
</evidence>
<dbReference type="AlphaFoldDB" id="A0A1X7TQS5"/>
<evidence type="ECO:0000313" key="1">
    <source>
        <dbReference type="EnsemblMetazoa" id="Aqu2.1.17305_001"/>
    </source>
</evidence>
<proteinExistence type="predicted"/>
<dbReference type="SUPFAM" id="SSF56496">
    <property type="entry name" value="Fibrinogen C-terminal domain-like"/>
    <property type="match status" value="1"/>
</dbReference>
<dbReference type="Gene3D" id="3.90.215.10">
    <property type="entry name" value="Gamma Fibrinogen, chain A, domain 1"/>
    <property type="match status" value="1"/>
</dbReference>
<name>A0A1X7TQS5_AMPQE</name>
<dbReference type="EnsemblMetazoa" id="Aqu2.1.17305_001">
    <property type="protein sequence ID" value="Aqu2.1.17305_001"/>
    <property type="gene ID" value="Aqu2.1.17305"/>
</dbReference>
<reference evidence="1" key="1">
    <citation type="submission" date="2017-05" db="UniProtKB">
        <authorList>
            <consortium name="EnsemblMetazoa"/>
        </authorList>
    </citation>
    <scope>IDENTIFICATION</scope>
</reference>
<protein>
    <recommendedName>
        <fullName evidence="2">Fibrinogen C-terminal domain-containing protein</fullName>
    </recommendedName>
</protein>